<evidence type="ECO:0000313" key="1">
    <source>
        <dbReference type="EMBL" id="KAG2563897.1"/>
    </source>
</evidence>
<dbReference type="Proteomes" id="UP000823388">
    <property type="component" value="Chromosome 8K"/>
</dbReference>
<name>A0A8T0PNG2_PANVG</name>
<dbReference type="EMBL" id="CM029051">
    <property type="protein sequence ID" value="KAG2563897.1"/>
    <property type="molecule type" value="Genomic_DNA"/>
</dbReference>
<gene>
    <name evidence="1" type="ORF">PVAP13_8KG372208</name>
</gene>
<organism evidence="1 2">
    <name type="scientific">Panicum virgatum</name>
    <name type="common">Blackwell switchgrass</name>
    <dbReference type="NCBI Taxonomy" id="38727"/>
    <lineage>
        <taxon>Eukaryota</taxon>
        <taxon>Viridiplantae</taxon>
        <taxon>Streptophyta</taxon>
        <taxon>Embryophyta</taxon>
        <taxon>Tracheophyta</taxon>
        <taxon>Spermatophyta</taxon>
        <taxon>Magnoliopsida</taxon>
        <taxon>Liliopsida</taxon>
        <taxon>Poales</taxon>
        <taxon>Poaceae</taxon>
        <taxon>PACMAD clade</taxon>
        <taxon>Panicoideae</taxon>
        <taxon>Panicodae</taxon>
        <taxon>Paniceae</taxon>
        <taxon>Panicinae</taxon>
        <taxon>Panicum</taxon>
        <taxon>Panicum sect. Hiantes</taxon>
    </lineage>
</organism>
<keyword evidence="2" id="KW-1185">Reference proteome</keyword>
<accession>A0A8T0PNG2</accession>
<sequence>MHRNDTTKLKIRPNQSALAQSELTKIRGELCFFLTSEVIKKTSEFYDSS</sequence>
<proteinExistence type="predicted"/>
<protein>
    <submittedName>
        <fullName evidence="1">Uncharacterized protein</fullName>
    </submittedName>
</protein>
<comment type="caution">
    <text evidence="1">The sequence shown here is derived from an EMBL/GenBank/DDBJ whole genome shotgun (WGS) entry which is preliminary data.</text>
</comment>
<dbReference type="AlphaFoldDB" id="A0A8T0PNG2"/>
<reference evidence="1" key="1">
    <citation type="submission" date="2020-05" db="EMBL/GenBank/DDBJ databases">
        <title>WGS assembly of Panicum virgatum.</title>
        <authorList>
            <person name="Lovell J.T."/>
            <person name="Jenkins J."/>
            <person name="Shu S."/>
            <person name="Juenger T.E."/>
            <person name="Schmutz J."/>
        </authorList>
    </citation>
    <scope>NUCLEOTIDE SEQUENCE</scope>
    <source>
        <strain evidence="1">AP13</strain>
    </source>
</reference>
<evidence type="ECO:0000313" key="2">
    <source>
        <dbReference type="Proteomes" id="UP000823388"/>
    </source>
</evidence>